<evidence type="ECO:0000313" key="2">
    <source>
        <dbReference type="Proteomes" id="UP001464378"/>
    </source>
</evidence>
<dbReference type="RefSeq" id="WP_280842643.1">
    <property type="nucleotide sequence ID" value="NZ_JBBMFK010000013.1"/>
</dbReference>
<protein>
    <recommendedName>
        <fullName evidence="3">HTH cro/C1-type domain-containing protein</fullName>
    </recommendedName>
</protein>
<sequence length="41" mass="4893">MDYGMELRTVSRYVNQGINKISVVQELADFFALEFEDFFRI</sequence>
<proteinExistence type="predicted"/>
<dbReference type="EMBL" id="JBBMFK010000013">
    <property type="protein sequence ID" value="MEQ2443620.1"/>
    <property type="molecule type" value="Genomic_DNA"/>
</dbReference>
<comment type="caution">
    <text evidence="1">The sequence shown here is derived from an EMBL/GenBank/DDBJ whole genome shotgun (WGS) entry which is preliminary data.</text>
</comment>
<dbReference type="Proteomes" id="UP001464378">
    <property type="component" value="Unassembled WGS sequence"/>
</dbReference>
<evidence type="ECO:0000313" key="1">
    <source>
        <dbReference type="EMBL" id="MEQ2443620.1"/>
    </source>
</evidence>
<name>A0ABV1E8I7_9FIRM</name>
<keyword evidence="2" id="KW-1185">Reference proteome</keyword>
<evidence type="ECO:0008006" key="3">
    <source>
        <dbReference type="Google" id="ProtNLM"/>
    </source>
</evidence>
<gene>
    <name evidence="1" type="ORF">WMO64_09060</name>
</gene>
<reference evidence="1 2" key="1">
    <citation type="submission" date="2024-03" db="EMBL/GenBank/DDBJ databases">
        <title>Human intestinal bacterial collection.</title>
        <authorList>
            <person name="Pauvert C."/>
            <person name="Hitch T.C.A."/>
            <person name="Clavel T."/>
        </authorList>
    </citation>
    <scope>NUCLEOTIDE SEQUENCE [LARGE SCALE GENOMIC DNA]</scope>
    <source>
        <strain evidence="1 2">CLA-AP-H29</strain>
    </source>
</reference>
<organism evidence="1 2">
    <name type="scientific">Pseudoflavonifractor intestinihominis</name>
    <dbReference type="NCBI Taxonomy" id="3133171"/>
    <lineage>
        <taxon>Bacteria</taxon>
        <taxon>Bacillati</taxon>
        <taxon>Bacillota</taxon>
        <taxon>Clostridia</taxon>
        <taxon>Eubacteriales</taxon>
        <taxon>Oscillospiraceae</taxon>
        <taxon>Pseudoflavonifractor</taxon>
    </lineage>
</organism>
<accession>A0ABV1E8I7</accession>